<dbReference type="AlphaFoldDB" id="A0AA46THI0"/>
<feature type="region of interest" description="Disordered" evidence="1">
    <location>
        <begin position="207"/>
        <end position="230"/>
    </location>
</feature>
<dbReference type="InterPro" id="IPR025445">
    <property type="entry name" value="DUF4191"/>
</dbReference>
<keyword evidence="2" id="KW-0812">Transmembrane</keyword>
<feature type="transmembrane region" description="Helical" evidence="2">
    <location>
        <begin position="57"/>
        <end position="75"/>
    </location>
</feature>
<keyword evidence="4" id="KW-1185">Reference proteome</keyword>
<organism evidence="3 4">
    <name type="scientific">Solicola gregarius</name>
    <dbReference type="NCBI Taxonomy" id="2908642"/>
    <lineage>
        <taxon>Bacteria</taxon>
        <taxon>Bacillati</taxon>
        <taxon>Actinomycetota</taxon>
        <taxon>Actinomycetes</taxon>
        <taxon>Propionibacteriales</taxon>
        <taxon>Nocardioidaceae</taxon>
        <taxon>Solicola</taxon>
    </lineage>
</organism>
<reference evidence="3" key="1">
    <citation type="submission" date="2022-01" db="EMBL/GenBank/DDBJ databases">
        <title>Nocardioidaceae gen. sp. A5X3R13.</title>
        <authorList>
            <person name="Lopez Marin M.A."/>
            <person name="Uhlik O."/>
        </authorList>
    </citation>
    <scope>NUCLEOTIDE SEQUENCE</scope>
    <source>
        <strain evidence="3">A5X3R13</strain>
    </source>
</reference>
<proteinExistence type="predicted"/>
<keyword evidence="2" id="KW-1133">Transmembrane helix</keyword>
<keyword evidence="2" id="KW-0472">Membrane</keyword>
<gene>
    <name evidence="3" type="ORF">L0C25_23590</name>
</gene>
<dbReference type="KEGG" id="sgrg:L0C25_23590"/>
<evidence type="ECO:0000313" key="3">
    <source>
        <dbReference type="EMBL" id="UYM05454.1"/>
    </source>
</evidence>
<dbReference type="RefSeq" id="WP_271634289.1">
    <property type="nucleotide sequence ID" value="NZ_CP094970.1"/>
</dbReference>
<feature type="transmembrane region" description="Helical" evidence="2">
    <location>
        <begin position="30"/>
        <end position="51"/>
    </location>
</feature>
<accession>A0AA46THI0</accession>
<evidence type="ECO:0000256" key="2">
    <source>
        <dbReference type="SAM" id="Phobius"/>
    </source>
</evidence>
<name>A0AA46THI0_9ACTN</name>
<dbReference type="Proteomes" id="UP001164390">
    <property type="component" value="Chromosome"/>
</dbReference>
<dbReference type="EMBL" id="CP094970">
    <property type="protein sequence ID" value="UYM05454.1"/>
    <property type="molecule type" value="Genomic_DNA"/>
</dbReference>
<dbReference type="Pfam" id="PF13829">
    <property type="entry name" value="DUF4191"/>
    <property type="match status" value="1"/>
</dbReference>
<sequence>MSTPAAEPPKGRLRQIAQAYRITKRSERFIGLRLLAWFVVVGGIFGALGYVIMGLWLAIPLAILTGFLAAVIVFGRRAEKAAYAQIDGQVGAAAGALQMLKRGWHVKTAVAFTKNQDVLHRVVGRPGIILVGEGVPTRVRNLLAAEKKKHARVAGGVPIIDIVVGDDDGQVKIPKLIKHIQKLPKSTTPAEITELMQRLRALDAMRPQAPVPHGPVPTSMKGARKLMQGR</sequence>
<evidence type="ECO:0000256" key="1">
    <source>
        <dbReference type="SAM" id="MobiDB-lite"/>
    </source>
</evidence>
<protein>
    <submittedName>
        <fullName evidence="3">DUF4191 domain-containing protein</fullName>
    </submittedName>
</protein>
<evidence type="ECO:0000313" key="4">
    <source>
        <dbReference type="Proteomes" id="UP001164390"/>
    </source>
</evidence>